<dbReference type="InterPro" id="IPR029442">
    <property type="entry name" value="GyrI-like"/>
</dbReference>
<sequence length="157" mass="18280">MDIEIVEKKDFEVIGKVAEGESEKHSKWVLPLWQEFNKNIKEIINLVKVDENNNLSGIWGIMNDINETFAPWRERGKYMAGVEVKENSSAPEGWKKWNIKGGKFIKVKCNIENYSKVFTNIVENYAPKNGYTIIGNVMEYYIPNSKDFYLFFNIKGN</sequence>
<protein>
    <submittedName>
        <fullName evidence="2">Effector-binding domain-containing protein</fullName>
    </submittedName>
</protein>
<keyword evidence="3" id="KW-1185">Reference proteome</keyword>
<accession>A0A0G4K4E7</accession>
<gene>
    <name evidence="2" type="ORF">BRSU_0449</name>
</gene>
<dbReference type="SMART" id="SM00871">
    <property type="entry name" value="AraC_E_bind"/>
    <property type="match status" value="1"/>
</dbReference>
<reference evidence="3" key="1">
    <citation type="submission" date="2015-04" db="EMBL/GenBank/DDBJ databases">
        <authorList>
            <person name="Mushtaq Mamoona"/>
        </authorList>
    </citation>
    <scope>NUCLEOTIDE SEQUENCE [LARGE SCALE GENOMIC DNA]</scope>
    <source>
        <strain evidence="3">AN4859/03</strain>
    </source>
</reference>
<dbReference type="EMBL" id="CVLB01000001">
    <property type="protein sequence ID" value="CRF31906.1"/>
    <property type="molecule type" value="Genomic_DNA"/>
</dbReference>
<evidence type="ECO:0000259" key="1">
    <source>
        <dbReference type="SMART" id="SM00871"/>
    </source>
</evidence>
<feature type="domain" description="AraC effector-binding" evidence="1">
    <location>
        <begin position="1"/>
        <end position="155"/>
    </location>
</feature>
<evidence type="ECO:0000313" key="2">
    <source>
        <dbReference type="EMBL" id="CRF31906.1"/>
    </source>
</evidence>
<dbReference type="InterPro" id="IPR010499">
    <property type="entry name" value="AraC_E-bd"/>
</dbReference>
<evidence type="ECO:0000313" key="3">
    <source>
        <dbReference type="Proteomes" id="UP000043763"/>
    </source>
</evidence>
<organism evidence="2 3">
    <name type="scientific">Brachyspira suanatina</name>
    <dbReference type="NCBI Taxonomy" id="381802"/>
    <lineage>
        <taxon>Bacteria</taxon>
        <taxon>Pseudomonadati</taxon>
        <taxon>Spirochaetota</taxon>
        <taxon>Spirochaetia</taxon>
        <taxon>Brachyspirales</taxon>
        <taxon>Brachyspiraceae</taxon>
        <taxon>Brachyspira</taxon>
    </lineage>
</organism>
<dbReference type="InterPro" id="IPR011256">
    <property type="entry name" value="Reg_factor_effector_dom_sf"/>
</dbReference>
<dbReference type="Proteomes" id="UP000043763">
    <property type="component" value="Unassembled WGS sequence"/>
</dbReference>
<proteinExistence type="predicted"/>
<name>A0A0G4K4E7_9SPIR</name>
<dbReference type="RefSeq" id="WP_048593589.1">
    <property type="nucleotide sequence ID" value="NZ_CVLB01000001.1"/>
</dbReference>
<dbReference type="OrthoDB" id="9787872at2"/>
<dbReference type="AlphaFoldDB" id="A0A0G4K4E7"/>
<dbReference type="Gene3D" id="3.20.80.10">
    <property type="entry name" value="Regulatory factor, effector binding domain"/>
    <property type="match status" value="1"/>
</dbReference>
<dbReference type="SUPFAM" id="SSF55136">
    <property type="entry name" value="Probable bacterial effector-binding domain"/>
    <property type="match status" value="1"/>
</dbReference>
<dbReference type="Pfam" id="PF06445">
    <property type="entry name" value="GyrI-like"/>
    <property type="match status" value="1"/>
</dbReference>